<accession>A0A9W7A4P5</accession>
<proteinExistence type="predicted"/>
<dbReference type="EMBL" id="BRXW01000522">
    <property type="protein sequence ID" value="GMH62857.1"/>
    <property type="molecule type" value="Genomic_DNA"/>
</dbReference>
<evidence type="ECO:0000313" key="2">
    <source>
        <dbReference type="Proteomes" id="UP001165122"/>
    </source>
</evidence>
<name>A0A9W7A4P5_9STRA</name>
<dbReference type="Gene3D" id="3.30.530.20">
    <property type="match status" value="1"/>
</dbReference>
<protein>
    <submittedName>
        <fullName evidence="1">Uncharacterized protein</fullName>
    </submittedName>
</protein>
<comment type="caution">
    <text evidence="1">The sequence shown here is derived from an EMBL/GenBank/DDBJ whole genome shotgun (WGS) entry which is preliminary data.</text>
</comment>
<evidence type="ECO:0000313" key="1">
    <source>
        <dbReference type="EMBL" id="GMH62857.1"/>
    </source>
</evidence>
<dbReference type="OrthoDB" id="206224at2759"/>
<dbReference type="SUPFAM" id="SSF55961">
    <property type="entry name" value="Bet v1-like"/>
    <property type="match status" value="1"/>
</dbReference>
<dbReference type="AlphaFoldDB" id="A0A9W7A4P5"/>
<organism evidence="1 2">
    <name type="scientific">Triparma laevis f. longispina</name>
    <dbReference type="NCBI Taxonomy" id="1714387"/>
    <lineage>
        <taxon>Eukaryota</taxon>
        <taxon>Sar</taxon>
        <taxon>Stramenopiles</taxon>
        <taxon>Ochrophyta</taxon>
        <taxon>Bolidophyceae</taxon>
        <taxon>Parmales</taxon>
        <taxon>Triparmaceae</taxon>
        <taxon>Triparma</taxon>
    </lineage>
</organism>
<gene>
    <name evidence="1" type="ORF">TrLO_g1073</name>
</gene>
<dbReference type="Proteomes" id="UP001165122">
    <property type="component" value="Unassembled WGS sequence"/>
</dbReference>
<keyword evidence="2" id="KW-1185">Reference proteome</keyword>
<reference evidence="2" key="1">
    <citation type="journal article" date="2023" name="Commun. Biol.">
        <title>Genome analysis of Parmales, the sister group of diatoms, reveals the evolutionary specialization of diatoms from phago-mixotrophs to photoautotrophs.</title>
        <authorList>
            <person name="Ban H."/>
            <person name="Sato S."/>
            <person name="Yoshikawa S."/>
            <person name="Yamada K."/>
            <person name="Nakamura Y."/>
            <person name="Ichinomiya M."/>
            <person name="Sato N."/>
            <person name="Blanc-Mathieu R."/>
            <person name="Endo H."/>
            <person name="Kuwata A."/>
            <person name="Ogata H."/>
        </authorList>
    </citation>
    <scope>NUCLEOTIDE SEQUENCE [LARGE SCALE GENOMIC DNA]</scope>
    <source>
        <strain evidence="2">NIES 3700</strain>
    </source>
</reference>
<dbReference type="InterPro" id="IPR023393">
    <property type="entry name" value="START-like_dom_sf"/>
</dbReference>
<sequence length="224" mass="25011">MARSTTGLLMSKNLIKLGTNKSLSNMNKLILIAVESVGDEIDYGGKLKKTRGLTRGLWQIEELAVHGGAKQCRVTLVTQLDAGGSIPTWLVDKKVPQALCAVQQAIDEFRQDEKVDTAELRELATFSRERWKVEVYSEEENALLERVRKKFEGSLKEGKGWKQLKSPDVFVKMEATFEERGSNAVVGRALKVVDATIEACTALEYARMTWEGMKLHYDFGGLGK</sequence>